<dbReference type="Proteomes" id="UP000305948">
    <property type="component" value="Unassembled WGS sequence"/>
</dbReference>
<dbReference type="AlphaFoldDB" id="A0A5C3MVN1"/>
<evidence type="ECO:0000313" key="1">
    <source>
        <dbReference type="EMBL" id="TFK47808.1"/>
    </source>
</evidence>
<gene>
    <name evidence="1" type="ORF">OE88DRAFT_1665428</name>
</gene>
<organism evidence="1 2">
    <name type="scientific">Heliocybe sulcata</name>
    <dbReference type="NCBI Taxonomy" id="5364"/>
    <lineage>
        <taxon>Eukaryota</taxon>
        <taxon>Fungi</taxon>
        <taxon>Dikarya</taxon>
        <taxon>Basidiomycota</taxon>
        <taxon>Agaricomycotina</taxon>
        <taxon>Agaricomycetes</taxon>
        <taxon>Gloeophyllales</taxon>
        <taxon>Gloeophyllaceae</taxon>
        <taxon>Heliocybe</taxon>
    </lineage>
</organism>
<dbReference type="EMBL" id="ML213522">
    <property type="protein sequence ID" value="TFK47808.1"/>
    <property type="molecule type" value="Genomic_DNA"/>
</dbReference>
<accession>A0A5C3MVN1</accession>
<evidence type="ECO:0000313" key="2">
    <source>
        <dbReference type="Proteomes" id="UP000305948"/>
    </source>
</evidence>
<keyword evidence="2" id="KW-1185">Reference proteome</keyword>
<reference evidence="1 2" key="1">
    <citation type="journal article" date="2019" name="Nat. Ecol. Evol.">
        <title>Megaphylogeny resolves global patterns of mushroom evolution.</title>
        <authorList>
            <person name="Varga T."/>
            <person name="Krizsan K."/>
            <person name="Foldi C."/>
            <person name="Dima B."/>
            <person name="Sanchez-Garcia M."/>
            <person name="Sanchez-Ramirez S."/>
            <person name="Szollosi G.J."/>
            <person name="Szarkandi J.G."/>
            <person name="Papp V."/>
            <person name="Albert L."/>
            <person name="Andreopoulos W."/>
            <person name="Angelini C."/>
            <person name="Antonin V."/>
            <person name="Barry K.W."/>
            <person name="Bougher N.L."/>
            <person name="Buchanan P."/>
            <person name="Buyck B."/>
            <person name="Bense V."/>
            <person name="Catcheside P."/>
            <person name="Chovatia M."/>
            <person name="Cooper J."/>
            <person name="Damon W."/>
            <person name="Desjardin D."/>
            <person name="Finy P."/>
            <person name="Geml J."/>
            <person name="Haridas S."/>
            <person name="Hughes K."/>
            <person name="Justo A."/>
            <person name="Karasinski D."/>
            <person name="Kautmanova I."/>
            <person name="Kiss B."/>
            <person name="Kocsube S."/>
            <person name="Kotiranta H."/>
            <person name="LaButti K.M."/>
            <person name="Lechner B.E."/>
            <person name="Liimatainen K."/>
            <person name="Lipzen A."/>
            <person name="Lukacs Z."/>
            <person name="Mihaltcheva S."/>
            <person name="Morgado L.N."/>
            <person name="Niskanen T."/>
            <person name="Noordeloos M.E."/>
            <person name="Ohm R.A."/>
            <person name="Ortiz-Santana B."/>
            <person name="Ovrebo C."/>
            <person name="Racz N."/>
            <person name="Riley R."/>
            <person name="Savchenko A."/>
            <person name="Shiryaev A."/>
            <person name="Soop K."/>
            <person name="Spirin V."/>
            <person name="Szebenyi C."/>
            <person name="Tomsovsky M."/>
            <person name="Tulloss R.E."/>
            <person name="Uehling J."/>
            <person name="Grigoriev I.V."/>
            <person name="Vagvolgyi C."/>
            <person name="Papp T."/>
            <person name="Martin F.M."/>
            <person name="Miettinen O."/>
            <person name="Hibbett D.S."/>
            <person name="Nagy L.G."/>
        </authorList>
    </citation>
    <scope>NUCLEOTIDE SEQUENCE [LARGE SCALE GENOMIC DNA]</scope>
    <source>
        <strain evidence="1 2">OMC1185</strain>
    </source>
</reference>
<name>A0A5C3MVN1_9AGAM</name>
<proteinExistence type="predicted"/>
<protein>
    <submittedName>
        <fullName evidence="1">Uncharacterized protein</fullName>
    </submittedName>
</protein>
<sequence length="74" mass="8099">MSPGPLTKKGLSQARPLNWDTNQKIHVAVRSLAFLSRKREASPFHRTIAARRSEAAYEALEAGWGVGGRSVTPI</sequence>